<feature type="chain" id="PRO_5045628298" description="Esterase Ig-like N-terminal domain-containing protein" evidence="2">
    <location>
        <begin position="22"/>
        <end position="461"/>
    </location>
</feature>
<sequence length="461" mass="49440">MPRISRRTALTLTASALTAVAVTPEATAAAADAVTPGRPDTHWLNPVVRCDLLTQVTPRHNWLVTAVAIRYAAPIDTRGGVIPPSAFHVTVTVAGRTTARTVTRVYPNTAAEVDDRADPGRPGDHLIIELDPGDANARAAGATDPLPLDRAYAVRQVADVTAGGSGPVLAAHPFTIRNDGVRTPVVDGFSAGSFTDSTGFELDFRLHQPARYLRRPGAGTRYPLVVTLHGGGEVADNNMTQLTGNRIAVAFAQPERQRRNPAFVLAPQIPLPRPMDGPDGTDWTDTKVQGALVGLIDAVAAGYPVDADRLYLVGLSSGARGILDLLPKQPRRYAAAVATAGWGDPSVMDRITHVPLWTDHSVDDATVPYKDGRFGKPGTWTLMNALEDAGAKVTRGEWGNDLPKAQFEAHSRALLRRARRTGSHVLFTSYPAGTTPVNPHLAWAQTYENDVLIDWLFAQSR</sequence>
<evidence type="ECO:0000256" key="1">
    <source>
        <dbReference type="ARBA" id="ARBA00022729"/>
    </source>
</evidence>
<dbReference type="Proteomes" id="UP001501115">
    <property type="component" value="Unassembled WGS sequence"/>
</dbReference>
<name>A0ABP8HDL5_9ACTN</name>
<dbReference type="PROSITE" id="PS51318">
    <property type="entry name" value="TAT"/>
    <property type="match status" value="1"/>
</dbReference>
<evidence type="ECO:0000313" key="4">
    <source>
        <dbReference type="EMBL" id="GAA4337839.1"/>
    </source>
</evidence>
<evidence type="ECO:0000313" key="5">
    <source>
        <dbReference type="Proteomes" id="UP001501115"/>
    </source>
</evidence>
<dbReference type="Gene3D" id="2.60.40.2180">
    <property type="match status" value="1"/>
</dbReference>
<dbReference type="Pfam" id="PF18435">
    <property type="entry name" value="EstA_Ig_like"/>
    <property type="match status" value="1"/>
</dbReference>
<dbReference type="InterPro" id="IPR041172">
    <property type="entry name" value="EstA_Ig-like_N"/>
</dbReference>
<dbReference type="InterPro" id="IPR050955">
    <property type="entry name" value="Plant_Biomass_Hydrol_Est"/>
</dbReference>
<accession>A0ABP8HDL5</accession>
<evidence type="ECO:0000256" key="2">
    <source>
        <dbReference type="SAM" id="SignalP"/>
    </source>
</evidence>
<dbReference type="PANTHER" id="PTHR43037">
    <property type="entry name" value="UNNAMED PRODUCT-RELATED"/>
    <property type="match status" value="1"/>
</dbReference>
<dbReference type="SUPFAM" id="SSF53474">
    <property type="entry name" value="alpha/beta-Hydrolases"/>
    <property type="match status" value="1"/>
</dbReference>
<keyword evidence="5" id="KW-1185">Reference proteome</keyword>
<gene>
    <name evidence="4" type="ORF">GCM10023086_71890</name>
</gene>
<dbReference type="PANTHER" id="PTHR43037:SF1">
    <property type="entry name" value="BLL1128 PROTEIN"/>
    <property type="match status" value="1"/>
</dbReference>
<organism evidence="4 5">
    <name type="scientific">Streptomyces venetus</name>
    <dbReference type="NCBI Taxonomy" id="1701086"/>
    <lineage>
        <taxon>Bacteria</taxon>
        <taxon>Bacillati</taxon>
        <taxon>Actinomycetota</taxon>
        <taxon>Actinomycetes</taxon>
        <taxon>Kitasatosporales</taxon>
        <taxon>Streptomycetaceae</taxon>
        <taxon>Streptomyces</taxon>
    </lineage>
</organism>
<feature type="domain" description="Esterase Ig-like N-terminal" evidence="3">
    <location>
        <begin position="51"/>
        <end position="162"/>
    </location>
</feature>
<keyword evidence="1 2" id="KW-0732">Signal</keyword>
<dbReference type="Gene3D" id="3.40.50.1820">
    <property type="entry name" value="alpha/beta hydrolase"/>
    <property type="match status" value="1"/>
</dbReference>
<evidence type="ECO:0000259" key="3">
    <source>
        <dbReference type="Pfam" id="PF18435"/>
    </source>
</evidence>
<dbReference type="EMBL" id="BAABET010000014">
    <property type="protein sequence ID" value="GAA4337839.1"/>
    <property type="molecule type" value="Genomic_DNA"/>
</dbReference>
<proteinExistence type="predicted"/>
<reference evidence="5" key="1">
    <citation type="journal article" date="2019" name="Int. J. Syst. Evol. Microbiol.">
        <title>The Global Catalogue of Microorganisms (GCM) 10K type strain sequencing project: providing services to taxonomists for standard genome sequencing and annotation.</title>
        <authorList>
            <consortium name="The Broad Institute Genomics Platform"/>
            <consortium name="The Broad Institute Genome Sequencing Center for Infectious Disease"/>
            <person name="Wu L."/>
            <person name="Ma J."/>
        </authorList>
    </citation>
    <scope>NUCLEOTIDE SEQUENCE [LARGE SCALE GENOMIC DNA]</scope>
    <source>
        <strain evidence="5">JCM 31290</strain>
    </source>
</reference>
<comment type="caution">
    <text evidence="4">The sequence shown here is derived from an EMBL/GenBank/DDBJ whole genome shotgun (WGS) entry which is preliminary data.</text>
</comment>
<dbReference type="RefSeq" id="WP_345665935.1">
    <property type="nucleotide sequence ID" value="NZ_BAABET010000014.1"/>
</dbReference>
<dbReference type="InterPro" id="IPR029058">
    <property type="entry name" value="AB_hydrolase_fold"/>
</dbReference>
<dbReference type="InterPro" id="IPR006311">
    <property type="entry name" value="TAT_signal"/>
</dbReference>
<protein>
    <recommendedName>
        <fullName evidence="3">Esterase Ig-like N-terminal domain-containing protein</fullName>
    </recommendedName>
</protein>
<feature type="signal peptide" evidence="2">
    <location>
        <begin position="1"/>
        <end position="21"/>
    </location>
</feature>